<reference evidence="1 2" key="1">
    <citation type="journal article" date="2021" name="BMC Genomics">
        <title>Datura genome reveals duplications of psychoactive alkaloid biosynthetic genes and high mutation rate following tissue culture.</title>
        <authorList>
            <person name="Rajewski A."/>
            <person name="Carter-House D."/>
            <person name="Stajich J."/>
            <person name="Litt A."/>
        </authorList>
    </citation>
    <scope>NUCLEOTIDE SEQUENCE [LARGE SCALE GENOMIC DNA]</scope>
    <source>
        <strain evidence="1">AR-01</strain>
    </source>
</reference>
<evidence type="ECO:0000313" key="1">
    <source>
        <dbReference type="EMBL" id="MCE3214939.1"/>
    </source>
</evidence>
<accession>A0ABS8WPV9</accession>
<proteinExistence type="predicted"/>
<organism evidence="1 2">
    <name type="scientific">Datura stramonium</name>
    <name type="common">Jimsonweed</name>
    <name type="synonym">Common thornapple</name>
    <dbReference type="NCBI Taxonomy" id="4076"/>
    <lineage>
        <taxon>Eukaryota</taxon>
        <taxon>Viridiplantae</taxon>
        <taxon>Streptophyta</taxon>
        <taxon>Embryophyta</taxon>
        <taxon>Tracheophyta</taxon>
        <taxon>Spermatophyta</taxon>
        <taxon>Magnoliopsida</taxon>
        <taxon>eudicotyledons</taxon>
        <taxon>Gunneridae</taxon>
        <taxon>Pentapetalae</taxon>
        <taxon>asterids</taxon>
        <taxon>lamiids</taxon>
        <taxon>Solanales</taxon>
        <taxon>Solanaceae</taxon>
        <taxon>Solanoideae</taxon>
        <taxon>Datureae</taxon>
        <taxon>Datura</taxon>
    </lineage>
</organism>
<sequence length="92" mass="9927">MSRDRSLAVGATMGFQVYGNSSGLRGLMERDEAPMVIQFPGLLDGVGVYFVGRALVEVIHRLDHRTCSKLPCALLGVGALPVDRGLISVFHQ</sequence>
<dbReference type="EMBL" id="JACEIK010010087">
    <property type="protein sequence ID" value="MCE3214939.1"/>
    <property type="molecule type" value="Genomic_DNA"/>
</dbReference>
<name>A0ABS8WPV9_DATST</name>
<keyword evidence="2" id="KW-1185">Reference proteome</keyword>
<protein>
    <submittedName>
        <fullName evidence="1">Uncharacterized protein</fullName>
    </submittedName>
</protein>
<evidence type="ECO:0000313" key="2">
    <source>
        <dbReference type="Proteomes" id="UP000823775"/>
    </source>
</evidence>
<comment type="caution">
    <text evidence="1">The sequence shown here is derived from an EMBL/GenBank/DDBJ whole genome shotgun (WGS) entry which is preliminary data.</text>
</comment>
<dbReference type="Proteomes" id="UP000823775">
    <property type="component" value="Unassembled WGS sequence"/>
</dbReference>
<gene>
    <name evidence="1" type="ORF">HAX54_000315</name>
</gene>